<dbReference type="SUPFAM" id="SSF48264">
    <property type="entry name" value="Cytochrome P450"/>
    <property type="match status" value="1"/>
</dbReference>
<sequence length="270" mass="27652">MTIETASRAAAVLSDPSFSVPEPSRTAIGELARLRREVSRFANGEAHAARRREVVALLDGLDPERLADDAADRTRRAIASGARDADDPRIRAVPAAVIAAAIGFADPSGVAADAEVVADAYRSGATTPQIDAAAGRLLRGAGDAAGPRPHPSIGSEPDTAALLVQLVAQAHRATGDLVARVCEAAVPGVEPATTLHEVLRHHPPVPATVRVVDGRPLEVALADPDPAAAARPAHELLAFGAGPRRCPGARQALAIAASVVETLRGSEGSC</sequence>
<organism evidence="1">
    <name type="scientific">Agromyces sp. G08B096</name>
    <dbReference type="NCBI Taxonomy" id="3156399"/>
    <lineage>
        <taxon>Bacteria</taxon>
        <taxon>Bacillati</taxon>
        <taxon>Actinomycetota</taxon>
        <taxon>Actinomycetes</taxon>
        <taxon>Micrococcales</taxon>
        <taxon>Microbacteriaceae</taxon>
        <taxon>Agromyces</taxon>
    </lineage>
</organism>
<dbReference type="GO" id="GO:0016705">
    <property type="term" value="F:oxidoreductase activity, acting on paired donors, with incorporation or reduction of molecular oxygen"/>
    <property type="evidence" value="ECO:0007669"/>
    <property type="project" value="InterPro"/>
</dbReference>
<dbReference type="EMBL" id="CP158374">
    <property type="protein sequence ID" value="XBX80870.1"/>
    <property type="molecule type" value="Genomic_DNA"/>
</dbReference>
<dbReference type="RefSeq" id="WP_350346896.1">
    <property type="nucleotide sequence ID" value="NZ_CP158374.1"/>
</dbReference>
<protein>
    <recommendedName>
        <fullName evidence="2">Cytochrome P450</fullName>
    </recommendedName>
</protein>
<name>A0AAU7W2J3_9MICO</name>
<dbReference type="PROSITE" id="PS00086">
    <property type="entry name" value="CYTOCHROME_P450"/>
    <property type="match status" value="1"/>
</dbReference>
<dbReference type="InterPro" id="IPR017972">
    <property type="entry name" value="Cyt_P450_CS"/>
</dbReference>
<proteinExistence type="predicted"/>
<gene>
    <name evidence="1" type="ORF">ABIQ69_09580</name>
</gene>
<evidence type="ECO:0008006" key="2">
    <source>
        <dbReference type="Google" id="ProtNLM"/>
    </source>
</evidence>
<dbReference type="GO" id="GO:0005506">
    <property type="term" value="F:iron ion binding"/>
    <property type="evidence" value="ECO:0007669"/>
    <property type="project" value="InterPro"/>
</dbReference>
<accession>A0AAU7W2J3</accession>
<dbReference type="GO" id="GO:0004497">
    <property type="term" value="F:monooxygenase activity"/>
    <property type="evidence" value="ECO:0007669"/>
    <property type="project" value="InterPro"/>
</dbReference>
<dbReference type="GO" id="GO:0020037">
    <property type="term" value="F:heme binding"/>
    <property type="evidence" value="ECO:0007669"/>
    <property type="project" value="InterPro"/>
</dbReference>
<evidence type="ECO:0000313" key="1">
    <source>
        <dbReference type="EMBL" id="XBX80870.1"/>
    </source>
</evidence>
<dbReference type="InterPro" id="IPR036396">
    <property type="entry name" value="Cyt_P450_sf"/>
</dbReference>
<dbReference type="AlphaFoldDB" id="A0AAU7W2J3"/>
<reference evidence="1" key="1">
    <citation type="submission" date="2024-05" db="EMBL/GenBank/DDBJ databases">
        <authorList>
            <person name="Yu L."/>
        </authorList>
    </citation>
    <scope>NUCLEOTIDE SEQUENCE</scope>
    <source>
        <strain evidence="1">G08B096</strain>
    </source>
</reference>